<keyword evidence="9" id="KW-1185">Reference proteome</keyword>
<comment type="cofactor">
    <cofactor evidence="2">
        <name>Mg(2+)</name>
        <dbReference type="ChEBI" id="CHEBI:18420"/>
    </cofactor>
</comment>
<proteinExistence type="predicted"/>
<dbReference type="EMBL" id="ML121532">
    <property type="protein sequence ID" value="RPB27127.1"/>
    <property type="molecule type" value="Genomic_DNA"/>
</dbReference>
<dbReference type="GO" id="GO:0046872">
    <property type="term" value="F:metal ion binding"/>
    <property type="evidence" value="ECO:0007669"/>
    <property type="project" value="UniProtKB-KW"/>
</dbReference>
<dbReference type="Proteomes" id="UP000267821">
    <property type="component" value="Unassembled WGS sequence"/>
</dbReference>
<comment type="cofactor">
    <cofactor evidence="1">
        <name>Mn(2+)</name>
        <dbReference type="ChEBI" id="CHEBI:29035"/>
    </cofactor>
</comment>
<evidence type="ECO:0000256" key="6">
    <source>
        <dbReference type="ARBA" id="ARBA00023211"/>
    </source>
</evidence>
<evidence type="ECO:0000313" key="8">
    <source>
        <dbReference type="EMBL" id="RPB27127.1"/>
    </source>
</evidence>
<sequence length="361" mass="41037">MPGLTDESVRAILRLQAYKPPKTSYDSMPLSRRAAVLVLLFPDIHGRLRVVLTLRSEQLRNFAGQVALPGGKADTLTETPEDTARREAYEEIGLPLPNHNFVLLAPPSWNSSDHQSLDAEKQQIRFSVTHLTELPCHFSQNNLSVRPVVAVLLPASIQKDVPHSPSDVVLNSVNKLDIPIDLESLLIPRLDPKEVSAVFSIPLEAFLATTYAREYTKPPTPTSEDWYRGKLQNWYGRDWYMHEFMAPVWAHKAVTAGRGAARVGYNDKLMSPEETVLLARGSKIEEEKEEVLMHYRVWGMTARILIDVARIAYEKEPEFECLKEKGDEDVIAWLLDHGMLKEERKHGEEFFVNEMFKKGNL</sequence>
<dbReference type="AlphaFoldDB" id="A0A3N4LW69"/>
<dbReference type="Gene3D" id="3.90.79.10">
    <property type="entry name" value="Nucleoside Triphosphate Pyrophosphohydrolase"/>
    <property type="match status" value="1"/>
</dbReference>
<dbReference type="PANTHER" id="PTHR12992:SF24">
    <property type="entry name" value="PEROXISOMAL COENZYME A DIPHOSPHATASE NUDT7"/>
    <property type="match status" value="1"/>
</dbReference>
<feature type="domain" description="Nudix hydrolase" evidence="7">
    <location>
        <begin position="31"/>
        <end position="225"/>
    </location>
</feature>
<name>A0A3N4LW69_9PEZI</name>
<dbReference type="SUPFAM" id="SSF55811">
    <property type="entry name" value="Nudix"/>
    <property type="match status" value="1"/>
</dbReference>
<keyword evidence="3" id="KW-0479">Metal-binding</keyword>
<dbReference type="CDD" id="cd03426">
    <property type="entry name" value="NUDIX_CoAse_Nudt7"/>
    <property type="match status" value="1"/>
</dbReference>
<dbReference type="GO" id="GO:0015938">
    <property type="term" value="P:coenzyme A catabolic process"/>
    <property type="evidence" value="ECO:0007669"/>
    <property type="project" value="TreeGrafter"/>
</dbReference>
<keyword evidence="5" id="KW-0460">Magnesium</keyword>
<organism evidence="8 9">
    <name type="scientific">Terfezia boudieri ATCC MYA-4762</name>
    <dbReference type="NCBI Taxonomy" id="1051890"/>
    <lineage>
        <taxon>Eukaryota</taxon>
        <taxon>Fungi</taxon>
        <taxon>Dikarya</taxon>
        <taxon>Ascomycota</taxon>
        <taxon>Pezizomycotina</taxon>
        <taxon>Pezizomycetes</taxon>
        <taxon>Pezizales</taxon>
        <taxon>Pezizaceae</taxon>
        <taxon>Terfezia</taxon>
    </lineage>
</organism>
<dbReference type="FunCoup" id="A0A3N4LW69">
    <property type="interactions" value="80"/>
</dbReference>
<reference evidence="8 9" key="1">
    <citation type="journal article" date="2018" name="Nat. Ecol. Evol.">
        <title>Pezizomycetes genomes reveal the molecular basis of ectomycorrhizal truffle lifestyle.</title>
        <authorList>
            <person name="Murat C."/>
            <person name="Payen T."/>
            <person name="Noel B."/>
            <person name="Kuo A."/>
            <person name="Morin E."/>
            <person name="Chen J."/>
            <person name="Kohler A."/>
            <person name="Krizsan K."/>
            <person name="Balestrini R."/>
            <person name="Da Silva C."/>
            <person name="Montanini B."/>
            <person name="Hainaut M."/>
            <person name="Levati E."/>
            <person name="Barry K.W."/>
            <person name="Belfiori B."/>
            <person name="Cichocki N."/>
            <person name="Clum A."/>
            <person name="Dockter R.B."/>
            <person name="Fauchery L."/>
            <person name="Guy J."/>
            <person name="Iotti M."/>
            <person name="Le Tacon F."/>
            <person name="Lindquist E.A."/>
            <person name="Lipzen A."/>
            <person name="Malagnac F."/>
            <person name="Mello A."/>
            <person name="Molinier V."/>
            <person name="Miyauchi S."/>
            <person name="Poulain J."/>
            <person name="Riccioni C."/>
            <person name="Rubini A."/>
            <person name="Sitrit Y."/>
            <person name="Splivallo R."/>
            <person name="Traeger S."/>
            <person name="Wang M."/>
            <person name="Zifcakova L."/>
            <person name="Wipf D."/>
            <person name="Zambonelli A."/>
            <person name="Paolocci F."/>
            <person name="Nowrousian M."/>
            <person name="Ottonello S."/>
            <person name="Baldrian P."/>
            <person name="Spatafora J.W."/>
            <person name="Henrissat B."/>
            <person name="Nagy L.G."/>
            <person name="Aury J.M."/>
            <person name="Wincker P."/>
            <person name="Grigoriev I.V."/>
            <person name="Bonfante P."/>
            <person name="Martin F.M."/>
        </authorList>
    </citation>
    <scope>NUCLEOTIDE SEQUENCE [LARGE SCALE GENOMIC DNA]</scope>
    <source>
        <strain evidence="8 9">ATCC MYA-4762</strain>
    </source>
</reference>
<gene>
    <name evidence="8" type="ORF">L211DRAFT_609335</name>
</gene>
<dbReference type="Pfam" id="PF00293">
    <property type="entry name" value="NUDIX"/>
    <property type="match status" value="1"/>
</dbReference>
<evidence type="ECO:0000256" key="1">
    <source>
        <dbReference type="ARBA" id="ARBA00001936"/>
    </source>
</evidence>
<evidence type="ECO:0000256" key="5">
    <source>
        <dbReference type="ARBA" id="ARBA00022842"/>
    </source>
</evidence>
<dbReference type="InterPro" id="IPR000086">
    <property type="entry name" value="NUDIX_hydrolase_dom"/>
</dbReference>
<accession>A0A3N4LW69</accession>
<dbReference type="PROSITE" id="PS51462">
    <property type="entry name" value="NUDIX"/>
    <property type="match status" value="1"/>
</dbReference>
<dbReference type="InParanoid" id="A0A3N4LW69"/>
<evidence type="ECO:0000256" key="4">
    <source>
        <dbReference type="ARBA" id="ARBA00022801"/>
    </source>
</evidence>
<dbReference type="InterPro" id="IPR045121">
    <property type="entry name" value="CoAse"/>
</dbReference>
<dbReference type="GO" id="GO:0010945">
    <property type="term" value="F:coenzyme A diphosphatase activity"/>
    <property type="evidence" value="ECO:0007669"/>
    <property type="project" value="InterPro"/>
</dbReference>
<protein>
    <recommendedName>
        <fullName evidence="7">Nudix hydrolase domain-containing protein</fullName>
    </recommendedName>
</protein>
<dbReference type="InterPro" id="IPR015797">
    <property type="entry name" value="NUDIX_hydrolase-like_dom_sf"/>
</dbReference>
<keyword evidence="4" id="KW-0378">Hydrolase</keyword>
<evidence type="ECO:0000256" key="2">
    <source>
        <dbReference type="ARBA" id="ARBA00001946"/>
    </source>
</evidence>
<evidence type="ECO:0000256" key="3">
    <source>
        <dbReference type="ARBA" id="ARBA00022723"/>
    </source>
</evidence>
<dbReference type="STRING" id="1051890.A0A3N4LW69"/>
<dbReference type="PANTHER" id="PTHR12992">
    <property type="entry name" value="NUDIX HYDROLASE"/>
    <property type="match status" value="1"/>
</dbReference>
<dbReference type="OrthoDB" id="206213at2759"/>
<keyword evidence="6" id="KW-0464">Manganese</keyword>
<evidence type="ECO:0000313" key="9">
    <source>
        <dbReference type="Proteomes" id="UP000267821"/>
    </source>
</evidence>
<evidence type="ECO:0000259" key="7">
    <source>
        <dbReference type="PROSITE" id="PS51462"/>
    </source>
</evidence>